<dbReference type="KEGG" id="swd:Swoo_0269"/>
<gene>
    <name evidence="1" type="ordered locus">Swoo_0269</name>
</gene>
<protein>
    <submittedName>
        <fullName evidence="1">Uncharacterized protein</fullName>
    </submittedName>
</protein>
<dbReference type="HOGENOM" id="CLU_2169369_0_0_6"/>
<dbReference type="STRING" id="392500.Swoo_0269"/>
<name>B1KN73_SHEWM</name>
<sequence>MELDFYKGFECVDSVSVGKELWGDILKIECLDEVSSDESIIPDGFDGEGEKIERISLLEIRKSMLESLSRLLLKNSRLERDENTIVALSKIIEIMRFINSDDISHFKLDV</sequence>
<dbReference type="Proteomes" id="UP000002168">
    <property type="component" value="Chromosome"/>
</dbReference>
<dbReference type="AlphaFoldDB" id="B1KN73"/>
<dbReference type="EMBL" id="CP000961">
    <property type="protein sequence ID" value="ACA84570.1"/>
    <property type="molecule type" value="Genomic_DNA"/>
</dbReference>
<dbReference type="RefSeq" id="WP_012322919.1">
    <property type="nucleotide sequence ID" value="NC_010506.1"/>
</dbReference>
<accession>B1KN73</accession>
<evidence type="ECO:0000313" key="1">
    <source>
        <dbReference type="EMBL" id="ACA84570.1"/>
    </source>
</evidence>
<keyword evidence="2" id="KW-1185">Reference proteome</keyword>
<reference evidence="1 2" key="1">
    <citation type="submission" date="2008-02" db="EMBL/GenBank/DDBJ databases">
        <title>Complete sequence of Shewanella woodyi ATCC 51908.</title>
        <authorList>
            <consortium name="US DOE Joint Genome Institute"/>
            <person name="Copeland A."/>
            <person name="Lucas S."/>
            <person name="Lapidus A."/>
            <person name="Glavina del Rio T."/>
            <person name="Dalin E."/>
            <person name="Tice H."/>
            <person name="Bruce D."/>
            <person name="Goodwin L."/>
            <person name="Pitluck S."/>
            <person name="Sims D."/>
            <person name="Brettin T."/>
            <person name="Detter J.C."/>
            <person name="Han C."/>
            <person name="Kuske C.R."/>
            <person name="Schmutz J."/>
            <person name="Larimer F."/>
            <person name="Land M."/>
            <person name="Hauser L."/>
            <person name="Kyrpides N."/>
            <person name="Lykidis A."/>
            <person name="Zhao J.-S."/>
            <person name="Richardson P."/>
        </authorList>
    </citation>
    <scope>NUCLEOTIDE SEQUENCE [LARGE SCALE GENOMIC DNA]</scope>
    <source>
        <strain evidence="2">ATCC 51908 / MS32</strain>
    </source>
</reference>
<evidence type="ECO:0000313" key="2">
    <source>
        <dbReference type="Proteomes" id="UP000002168"/>
    </source>
</evidence>
<proteinExistence type="predicted"/>
<organism evidence="1 2">
    <name type="scientific">Shewanella woodyi (strain ATCC 51908 / MS32)</name>
    <dbReference type="NCBI Taxonomy" id="392500"/>
    <lineage>
        <taxon>Bacteria</taxon>
        <taxon>Pseudomonadati</taxon>
        <taxon>Pseudomonadota</taxon>
        <taxon>Gammaproteobacteria</taxon>
        <taxon>Alteromonadales</taxon>
        <taxon>Shewanellaceae</taxon>
        <taxon>Shewanella</taxon>
    </lineage>
</organism>